<feature type="region of interest" description="Disordered" evidence="6">
    <location>
        <begin position="662"/>
        <end position="699"/>
    </location>
</feature>
<name>A0ABW0FQ16_9CAUL</name>
<comment type="caution">
    <text evidence="8">The sequence shown here is derived from an EMBL/GenBank/DDBJ whole genome shotgun (WGS) entry which is preliminary data.</text>
</comment>
<dbReference type="Pfam" id="PF12637">
    <property type="entry name" value="TSCPD"/>
    <property type="match status" value="1"/>
</dbReference>
<keyword evidence="3" id="KW-0237">DNA synthesis</keyword>
<protein>
    <recommendedName>
        <fullName evidence="2">ribonucleoside-diphosphate reductase</fullName>
        <ecNumber evidence="2">1.17.4.1</ecNumber>
    </recommendedName>
</protein>
<dbReference type="Proteomes" id="UP001596152">
    <property type="component" value="Unassembled WGS sequence"/>
</dbReference>
<keyword evidence="9" id="KW-1185">Reference proteome</keyword>
<evidence type="ECO:0000256" key="5">
    <source>
        <dbReference type="ARBA" id="ARBA00047754"/>
    </source>
</evidence>
<evidence type="ECO:0000313" key="9">
    <source>
        <dbReference type="Proteomes" id="UP001596152"/>
    </source>
</evidence>
<evidence type="ECO:0000256" key="2">
    <source>
        <dbReference type="ARBA" id="ARBA00012274"/>
    </source>
</evidence>
<dbReference type="EMBL" id="JBHSLF010000014">
    <property type="protein sequence ID" value="MFC5343462.1"/>
    <property type="molecule type" value="Genomic_DNA"/>
</dbReference>
<evidence type="ECO:0000256" key="6">
    <source>
        <dbReference type="SAM" id="MobiDB-lite"/>
    </source>
</evidence>
<sequence length="923" mass="96329">MRFTPFLTDLSAAVVCETREIERADRVVRVIAPVGWSDARVEAWLDWGDASPDDWPRLEGPLGRVGAASGAVLDGALHRWAARLAAWGRATGVFRTGKDAETFSGEVIASVLLGLAAPSIGLKEGVRTPPGAEASTDAPKNGGALDLSDAGARATFVADTARRRTARLTAHAMDGLAGTLRAVTDAVRRCEGPAEVCGDPAGNPVLARAAVAARRAGADDTAILDAIAGRLFSAPEPEPAGPARIVAVPDPEDADTTALRAAADRCLADDLIVAFSVRDAEAAADLSIAPGCAISLPAVATALPDLIEGMDALARLWTTALEIEVACGFASDGRLARRRHAVRPIALTLEGGLDWLLVQGDGPVDETAVAAAQALFSASASLASSELAETLRPAAAWPAVAGTVLVELEIREARLAGQTSALGRAAALRTSQALAAAQTQGRRHAVIATLATDAERSLRLGFPALTALDLFETGDGEIARRLNPALAFAIASQGGVVEDAERWLLGRRTLAGAPALDHDALAARGFTEAELQAVETALAQVERLEDAFTPPVLEAGFLRDVLGVDQATAVSGGVLALLAAPGEITAAGRYVFGHGDLSGWPGAPAALKPILTDLSAAAAATARLAEPWSDVADLTPIELPGRVGIDAAMAVMTQAAAEGRRALRLSRRESSNQPPLILPETEPARRPATPEAEAPRPAQTERVVERVVERDRTRRKLPDRRKGYIQKAAVGGHKVYIHTGEYEDGELGEIFIDMHKEGAAFRSLMNNFAIAISIGLQYGVPLDEFVDAFLLTRFEPAGRVTGNDSIGSATSILDYIFRELGVSYLDRHELANADADPLNADGLGSGKADELVPAAHFISKGFARGATPDNLVVLPFGKKAEPPVARQGAGEADACPACGDFTLQQRGGAWICDTCGVAPQMRG</sequence>
<dbReference type="EC" id="1.17.4.1" evidence="2"/>
<comment type="catalytic activity">
    <reaction evidence="5">
        <text>a 2'-deoxyribonucleoside 5'-diphosphate + [thioredoxin]-disulfide + H2O = a ribonucleoside 5'-diphosphate + [thioredoxin]-dithiol</text>
        <dbReference type="Rhea" id="RHEA:23252"/>
        <dbReference type="Rhea" id="RHEA-COMP:10698"/>
        <dbReference type="Rhea" id="RHEA-COMP:10700"/>
        <dbReference type="ChEBI" id="CHEBI:15377"/>
        <dbReference type="ChEBI" id="CHEBI:29950"/>
        <dbReference type="ChEBI" id="CHEBI:50058"/>
        <dbReference type="ChEBI" id="CHEBI:57930"/>
        <dbReference type="ChEBI" id="CHEBI:73316"/>
        <dbReference type="EC" id="1.17.4.1"/>
    </reaction>
</comment>
<evidence type="ECO:0000259" key="7">
    <source>
        <dbReference type="Pfam" id="PF12637"/>
    </source>
</evidence>
<evidence type="ECO:0000256" key="3">
    <source>
        <dbReference type="ARBA" id="ARBA00022634"/>
    </source>
</evidence>
<accession>A0ABW0FQ16</accession>
<evidence type="ECO:0000313" key="8">
    <source>
        <dbReference type="EMBL" id="MFC5343462.1"/>
    </source>
</evidence>
<reference evidence="9" key="1">
    <citation type="journal article" date="2019" name="Int. J. Syst. Evol. Microbiol.">
        <title>The Global Catalogue of Microorganisms (GCM) 10K type strain sequencing project: providing services to taxonomists for standard genome sequencing and annotation.</title>
        <authorList>
            <consortium name="The Broad Institute Genomics Platform"/>
            <consortium name="The Broad Institute Genome Sequencing Center for Infectious Disease"/>
            <person name="Wu L."/>
            <person name="Ma J."/>
        </authorList>
    </citation>
    <scope>NUCLEOTIDE SEQUENCE [LARGE SCALE GENOMIC DNA]</scope>
    <source>
        <strain evidence="9">JCM 12125</strain>
    </source>
</reference>
<proteinExistence type="inferred from homology"/>
<feature type="domain" description="TSCPD" evidence="7">
    <location>
        <begin position="717"/>
        <end position="820"/>
    </location>
</feature>
<comment type="similarity">
    <text evidence="1">Belongs to the ribonucleoside diphosphate reductase class-2 family.</text>
</comment>
<keyword evidence="4" id="KW-0547">Nucleotide-binding</keyword>
<dbReference type="RefSeq" id="WP_374039250.1">
    <property type="nucleotide sequence ID" value="NZ_CP169082.1"/>
</dbReference>
<dbReference type="InterPro" id="IPR024434">
    <property type="entry name" value="TSCPD_dom"/>
</dbReference>
<evidence type="ECO:0000256" key="4">
    <source>
        <dbReference type="ARBA" id="ARBA00022741"/>
    </source>
</evidence>
<feature type="compositionally biased region" description="Low complexity" evidence="6">
    <location>
        <begin position="686"/>
        <end position="699"/>
    </location>
</feature>
<evidence type="ECO:0000256" key="1">
    <source>
        <dbReference type="ARBA" id="ARBA00007405"/>
    </source>
</evidence>
<gene>
    <name evidence="8" type="ORF">ACFPIE_06005</name>
</gene>
<organism evidence="8 9">
    <name type="scientific">Brevundimonas staleyi</name>
    <dbReference type="NCBI Taxonomy" id="74326"/>
    <lineage>
        <taxon>Bacteria</taxon>
        <taxon>Pseudomonadati</taxon>
        <taxon>Pseudomonadota</taxon>
        <taxon>Alphaproteobacteria</taxon>
        <taxon>Caulobacterales</taxon>
        <taxon>Caulobacteraceae</taxon>
        <taxon>Brevundimonas</taxon>
    </lineage>
</organism>